<evidence type="ECO:0000259" key="1">
    <source>
        <dbReference type="Pfam" id="PF13649"/>
    </source>
</evidence>
<dbReference type="SUPFAM" id="SSF53335">
    <property type="entry name" value="S-adenosyl-L-methionine-dependent methyltransferases"/>
    <property type="match status" value="1"/>
</dbReference>
<dbReference type="GO" id="GO:0008168">
    <property type="term" value="F:methyltransferase activity"/>
    <property type="evidence" value="ECO:0007669"/>
    <property type="project" value="UniProtKB-KW"/>
</dbReference>
<dbReference type="EMBL" id="JAFBED010000006">
    <property type="protein sequence ID" value="MBM7621104.1"/>
    <property type="molecule type" value="Genomic_DNA"/>
</dbReference>
<dbReference type="InterPro" id="IPR029063">
    <property type="entry name" value="SAM-dependent_MTases_sf"/>
</dbReference>
<name>A0ABS2P2B7_9BACI</name>
<dbReference type="Proteomes" id="UP000737402">
    <property type="component" value="Unassembled WGS sequence"/>
</dbReference>
<reference evidence="2 3" key="1">
    <citation type="submission" date="2021-01" db="EMBL/GenBank/DDBJ databases">
        <title>Genomic Encyclopedia of Type Strains, Phase IV (KMG-IV): sequencing the most valuable type-strain genomes for metagenomic binning, comparative biology and taxonomic classification.</title>
        <authorList>
            <person name="Goeker M."/>
        </authorList>
    </citation>
    <scope>NUCLEOTIDE SEQUENCE [LARGE SCALE GENOMIC DNA]</scope>
    <source>
        <strain evidence="2 3">DSM 25879</strain>
    </source>
</reference>
<feature type="domain" description="Methyltransferase" evidence="1">
    <location>
        <begin position="52"/>
        <end position="148"/>
    </location>
</feature>
<sequence length="198" mass="23136">MNNMDEKLFQYYLELKSPEAGVWNTSPQCIHTEMKTRDYIRKSFAITEGMQVCNVGIGTGDWDDYLGYWIKDKGNLTSIEIDKETCEIFAYRQAREGHPNPSKVICKSIFDPDLPEGNFDIVTLIGSAINEIGEFEKCLDSCFSLLKQSRYLMIMANLKYSPFEVIEEYIRKTDHLLEKHDIYDDFPEYPFYICKIKK</sequence>
<dbReference type="RefSeq" id="WP_204417726.1">
    <property type="nucleotide sequence ID" value="NZ_JAFBED010000006.1"/>
</dbReference>
<dbReference type="Pfam" id="PF13649">
    <property type="entry name" value="Methyltransf_25"/>
    <property type="match status" value="1"/>
</dbReference>
<keyword evidence="2" id="KW-0808">Transferase</keyword>
<accession>A0ABS2P2B7</accession>
<organism evidence="2 3">
    <name type="scientific">Sutcliffiella tianshenii</name>
    <dbReference type="NCBI Taxonomy" id="1463404"/>
    <lineage>
        <taxon>Bacteria</taxon>
        <taxon>Bacillati</taxon>
        <taxon>Bacillota</taxon>
        <taxon>Bacilli</taxon>
        <taxon>Bacillales</taxon>
        <taxon>Bacillaceae</taxon>
        <taxon>Sutcliffiella</taxon>
    </lineage>
</organism>
<dbReference type="GO" id="GO:0032259">
    <property type="term" value="P:methylation"/>
    <property type="evidence" value="ECO:0007669"/>
    <property type="project" value="UniProtKB-KW"/>
</dbReference>
<proteinExistence type="predicted"/>
<dbReference type="InterPro" id="IPR041698">
    <property type="entry name" value="Methyltransf_25"/>
</dbReference>
<keyword evidence="2" id="KW-0489">Methyltransferase</keyword>
<comment type="caution">
    <text evidence="2">The sequence shown here is derived from an EMBL/GenBank/DDBJ whole genome shotgun (WGS) entry which is preliminary data.</text>
</comment>
<evidence type="ECO:0000313" key="2">
    <source>
        <dbReference type="EMBL" id="MBM7621104.1"/>
    </source>
</evidence>
<keyword evidence="3" id="KW-1185">Reference proteome</keyword>
<protein>
    <submittedName>
        <fullName evidence="2">SAM-dependent methyltransferase</fullName>
    </submittedName>
</protein>
<dbReference type="Gene3D" id="3.40.50.150">
    <property type="entry name" value="Vaccinia Virus protein VP39"/>
    <property type="match status" value="1"/>
</dbReference>
<evidence type="ECO:0000313" key="3">
    <source>
        <dbReference type="Proteomes" id="UP000737402"/>
    </source>
</evidence>
<gene>
    <name evidence="2" type="ORF">JOC95_002977</name>
</gene>